<name>A0A2P7S3H8_9HYPH</name>
<evidence type="ECO:0000313" key="1">
    <source>
        <dbReference type="EMBL" id="PSJ57035.1"/>
    </source>
</evidence>
<reference evidence="1 2" key="1">
    <citation type="submission" date="2018-03" db="EMBL/GenBank/DDBJ databases">
        <title>The draft genome of Mesorhizobium sp. 6GN-30.</title>
        <authorList>
            <person name="Liu L."/>
            <person name="Li L."/>
            <person name="Wang T."/>
            <person name="Zhang X."/>
            <person name="Liang L."/>
        </authorList>
    </citation>
    <scope>NUCLEOTIDE SEQUENCE [LARGE SCALE GENOMIC DNA]</scope>
    <source>
        <strain evidence="1 2">6GN30</strain>
    </source>
</reference>
<sequence length="283" mass="30769">MQISSQLIHIPHAIVTKTSYSALAAGLTMSATDRDEPVIRPGAPVDPSQTEYDEFGAFGAAAAPANELGASKTVGEKPVDVPMQAGKASYQELYEEYRNFIGSVVEADRAGGDSTFKRGFVPAGMTQEAAMAMGDYDYMWALEDEMKAALRRDPEWQAQSRLAQQEATYGETGRTTSDALERLQKALPHLNTGVMLNAADYLSERRAALSGDDAFQVSSERNALELKRQLSYVNDIIQGLKDVGRVEGDILKTNDDGSYELGVFSIHFRDRLVLTSTDAASLA</sequence>
<evidence type="ECO:0000313" key="2">
    <source>
        <dbReference type="Proteomes" id="UP000241229"/>
    </source>
</evidence>
<comment type="caution">
    <text evidence="1">The sequence shown here is derived from an EMBL/GenBank/DDBJ whole genome shotgun (WGS) entry which is preliminary data.</text>
</comment>
<dbReference type="Proteomes" id="UP000241229">
    <property type="component" value="Unassembled WGS sequence"/>
</dbReference>
<protein>
    <submittedName>
        <fullName evidence="1">Uncharacterized protein</fullName>
    </submittedName>
</protein>
<proteinExistence type="predicted"/>
<dbReference type="EMBL" id="PXYK01000019">
    <property type="protein sequence ID" value="PSJ57035.1"/>
    <property type="molecule type" value="Genomic_DNA"/>
</dbReference>
<accession>A0A2P7S3H8</accession>
<keyword evidence="2" id="KW-1185">Reference proteome</keyword>
<organism evidence="1 2">
    <name type="scientific">Kumtagia ephedrae</name>
    <dbReference type="NCBI Taxonomy" id="2116701"/>
    <lineage>
        <taxon>Bacteria</taxon>
        <taxon>Pseudomonadati</taxon>
        <taxon>Pseudomonadota</taxon>
        <taxon>Alphaproteobacteria</taxon>
        <taxon>Hyphomicrobiales</taxon>
        <taxon>Phyllobacteriaceae</taxon>
        <taxon>Kumtagia</taxon>
    </lineage>
</organism>
<dbReference type="AlphaFoldDB" id="A0A2P7S3H8"/>
<gene>
    <name evidence="1" type="ORF">C7I84_19385</name>
</gene>